<evidence type="ECO:0000256" key="4">
    <source>
        <dbReference type="PROSITE-ProRule" id="PRU00510"/>
    </source>
</evidence>
<sequence>MNYNEGRTKVMKKHKKTHQKKTSVRNKKPILKNRVKKAKLEKVKKMGKQELKGYKKLLLRQKELITGEIQHIAKDTLNKSQKDASGDISGYTYHMADVATDTYDREFSFGIASSDREVLYDINEALKRVEDGTYGNCLECDKQISKKRLTAMPYTKFCIKCQKSLEVKGKSSE</sequence>
<proteinExistence type="predicted"/>
<protein>
    <recommendedName>
        <fullName evidence="6">Zinc finger DksA/TraR C4-type domain-containing protein</fullName>
    </recommendedName>
</protein>
<name>A0A2J0KW96_9BACT</name>
<dbReference type="Pfam" id="PF01258">
    <property type="entry name" value="zf-dskA_traR"/>
    <property type="match status" value="1"/>
</dbReference>
<keyword evidence="1" id="KW-0479">Metal-binding</keyword>
<evidence type="ECO:0000259" key="6">
    <source>
        <dbReference type="Pfam" id="PF01258"/>
    </source>
</evidence>
<dbReference type="InterPro" id="IPR000962">
    <property type="entry name" value="Znf_DskA_TraR"/>
</dbReference>
<accession>A0A2J0KW96</accession>
<dbReference type="EMBL" id="PEWV01000042">
    <property type="protein sequence ID" value="PIU41594.1"/>
    <property type="molecule type" value="Genomic_DNA"/>
</dbReference>
<comment type="caution">
    <text evidence="7">The sequence shown here is derived from an EMBL/GenBank/DDBJ whole genome shotgun (WGS) entry which is preliminary data.</text>
</comment>
<organism evidence="7 8">
    <name type="scientific">Candidatus Aquitaenariimonas noxiae</name>
    <dbReference type="NCBI Taxonomy" id="1974741"/>
    <lineage>
        <taxon>Bacteria</taxon>
        <taxon>Pseudomonadati</taxon>
        <taxon>Candidatus Omnitrophota</taxon>
        <taxon>Candidatus Aquitaenariimonas</taxon>
    </lineage>
</organism>
<reference evidence="7 8" key="1">
    <citation type="submission" date="2017-09" db="EMBL/GenBank/DDBJ databases">
        <title>Depth-based differentiation of microbial function through sediment-hosted aquifers and enrichment of novel symbionts in the deep terrestrial subsurface.</title>
        <authorList>
            <person name="Probst A.J."/>
            <person name="Ladd B."/>
            <person name="Jarett J.K."/>
            <person name="Geller-Mcgrath D.E."/>
            <person name="Sieber C.M."/>
            <person name="Emerson J.B."/>
            <person name="Anantharaman K."/>
            <person name="Thomas B.C."/>
            <person name="Malmstrom R."/>
            <person name="Stieglmeier M."/>
            <person name="Klingl A."/>
            <person name="Woyke T."/>
            <person name="Ryan C.M."/>
            <person name="Banfield J.F."/>
        </authorList>
    </citation>
    <scope>NUCLEOTIDE SEQUENCE [LARGE SCALE GENOMIC DNA]</scope>
    <source>
        <strain evidence="7">CG07_land_8_20_14_0_80_42_15</strain>
    </source>
</reference>
<evidence type="ECO:0000313" key="7">
    <source>
        <dbReference type="EMBL" id="PIU41594.1"/>
    </source>
</evidence>
<keyword evidence="3" id="KW-0862">Zinc</keyword>
<dbReference type="PROSITE" id="PS51128">
    <property type="entry name" value="ZF_DKSA_2"/>
    <property type="match status" value="1"/>
</dbReference>
<feature type="region of interest" description="Disordered" evidence="5">
    <location>
        <begin position="1"/>
        <end position="24"/>
    </location>
</feature>
<dbReference type="InterPro" id="IPR037187">
    <property type="entry name" value="DnaK_N"/>
</dbReference>
<evidence type="ECO:0000256" key="2">
    <source>
        <dbReference type="ARBA" id="ARBA00022771"/>
    </source>
</evidence>
<evidence type="ECO:0000256" key="1">
    <source>
        <dbReference type="ARBA" id="ARBA00022723"/>
    </source>
</evidence>
<gene>
    <name evidence="7" type="ORF">COS99_04590</name>
</gene>
<evidence type="ECO:0000313" key="8">
    <source>
        <dbReference type="Proteomes" id="UP000230052"/>
    </source>
</evidence>
<feature type="zinc finger region" description="dksA C4-type" evidence="4">
    <location>
        <begin position="137"/>
        <end position="161"/>
    </location>
</feature>
<dbReference type="AlphaFoldDB" id="A0A2J0KW96"/>
<evidence type="ECO:0000256" key="3">
    <source>
        <dbReference type="ARBA" id="ARBA00022833"/>
    </source>
</evidence>
<dbReference type="Gene3D" id="1.20.120.910">
    <property type="entry name" value="DksA, coiled-coil domain"/>
    <property type="match status" value="1"/>
</dbReference>
<dbReference type="GO" id="GO:0008270">
    <property type="term" value="F:zinc ion binding"/>
    <property type="evidence" value="ECO:0007669"/>
    <property type="project" value="UniProtKB-KW"/>
</dbReference>
<dbReference type="PANTHER" id="PTHR33823:SF4">
    <property type="entry name" value="GENERAL STRESS PROTEIN 16O"/>
    <property type="match status" value="1"/>
</dbReference>
<dbReference type="SUPFAM" id="SSF109635">
    <property type="entry name" value="DnaK suppressor protein DksA, alpha-hairpin domain"/>
    <property type="match status" value="1"/>
</dbReference>
<feature type="compositionally biased region" description="Basic residues" evidence="5">
    <location>
        <begin position="9"/>
        <end position="24"/>
    </location>
</feature>
<feature type="domain" description="Zinc finger DksA/TraR C4-type" evidence="6">
    <location>
        <begin position="132"/>
        <end position="166"/>
    </location>
</feature>
<keyword evidence="2" id="KW-0863">Zinc-finger</keyword>
<dbReference type="SUPFAM" id="SSF57716">
    <property type="entry name" value="Glucocorticoid receptor-like (DNA-binding domain)"/>
    <property type="match status" value="1"/>
</dbReference>
<dbReference type="PANTHER" id="PTHR33823">
    <property type="entry name" value="RNA POLYMERASE-BINDING TRANSCRIPTION FACTOR DKSA-RELATED"/>
    <property type="match status" value="1"/>
</dbReference>
<dbReference type="Proteomes" id="UP000230052">
    <property type="component" value="Unassembled WGS sequence"/>
</dbReference>
<evidence type="ECO:0000256" key="5">
    <source>
        <dbReference type="SAM" id="MobiDB-lite"/>
    </source>
</evidence>